<dbReference type="InterPro" id="IPR051623">
    <property type="entry name" value="FTCD"/>
</dbReference>
<gene>
    <name evidence="2" type="ORF">MICPUN_80383</name>
</gene>
<protein>
    <recommendedName>
        <fullName evidence="1">Formiminotransferase N-terminal subdomain domain-containing protein</fullName>
    </recommendedName>
</protein>
<organism evidence="2 3">
    <name type="scientific">Micromonas commoda (strain RCC299 / NOUM17 / CCMP2709)</name>
    <name type="common">Picoplanktonic green alga</name>
    <dbReference type="NCBI Taxonomy" id="296587"/>
    <lineage>
        <taxon>Eukaryota</taxon>
        <taxon>Viridiplantae</taxon>
        <taxon>Chlorophyta</taxon>
        <taxon>Mamiellophyceae</taxon>
        <taxon>Mamiellales</taxon>
        <taxon>Mamiellaceae</taxon>
        <taxon>Micromonas</taxon>
    </lineage>
</organism>
<accession>C1E2A7</accession>
<dbReference type="RefSeq" id="XP_002501051.1">
    <property type="nucleotide sequence ID" value="XM_002501005.1"/>
</dbReference>
<dbReference type="Pfam" id="PF07837">
    <property type="entry name" value="FTCD_N"/>
    <property type="match status" value="1"/>
</dbReference>
<evidence type="ECO:0000313" key="2">
    <source>
        <dbReference type="EMBL" id="ACO62309.1"/>
    </source>
</evidence>
<dbReference type="KEGG" id="mis:MICPUN_80383"/>
<dbReference type="PANTHER" id="PTHR12234:SF1">
    <property type="entry name" value="FORMIMINOTRANSFERASE N-TERMINAL SUBDOMAIN-CONTAINING PROTEIN"/>
    <property type="match status" value="1"/>
</dbReference>
<dbReference type="InterPro" id="IPR037070">
    <property type="entry name" value="Formiminotransferase_C_sf"/>
</dbReference>
<dbReference type="Gene3D" id="3.30.990.10">
    <property type="entry name" value="Formiminotransferase, N-terminal subdomain"/>
    <property type="match status" value="1"/>
</dbReference>
<evidence type="ECO:0000313" key="3">
    <source>
        <dbReference type="Proteomes" id="UP000002009"/>
    </source>
</evidence>
<feature type="domain" description="Formiminotransferase N-terminal subdomain" evidence="1">
    <location>
        <begin position="16"/>
        <end position="214"/>
    </location>
</feature>
<reference evidence="2 3" key="1">
    <citation type="journal article" date="2009" name="Science">
        <title>Green evolution and dynamic adaptations revealed by genomes of the marine picoeukaryotes Micromonas.</title>
        <authorList>
            <person name="Worden A.Z."/>
            <person name="Lee J.H."/>
            <person name="Mock T."/>
            <person name="Rouze P."/>
            <person name="Simmons M.P."/>
            <person name="Aerts A.L."/>
            <person name="Allen A.E."/>
            <person name="Cuvelier M.L."/>
            <person name="Derelle E."/>
            <person name="Everett M.V."/>
            <person name="Foulon E."/>
            <person name="Grimwood J."/>
            <person name="Gundlach H."/>
            <person name="Henrissat B."/>
            <person name="Napoli C."/>
            <person name="McDonald S.M."/>
            <person name="Parker M.S."/>
            <person name="Rombauts S."/>
            <person name="Salamov A."/>
            <person name="Von Dassow P."/>
            <person name="Badger J.H."/>
            <person name="Coutinho P.M."/>
            <person name="Demir E."/>
            <person name="Dubchak I."/>
            <person name="Gentemann C."/>
            <person name="Eikrem W."/>
            <person name="Gready J.E."/>
            <person name="John U."/>
            <person name="Lanier W."/>
            <person name="Lindquist E.A."/>
            <person name="Lucas S."/>
            <person name="Mayer K.F."/>
            <person name="Moreau H."/>
            <person name="Not F."/>
            <person name="Otillar R."/>
            <person name="Panaud O."/>
            <person name="Pangilinan J."/>
            <person name="Paulsen I."/>
            <person name="Piegu B."/>
            <person name="Poliakov A."/>
            <person name="Robbens S."/>
            <person name="Schmutz J."/>
            <person name="Toulza E."/>
            <person name="Wyss T."/>
            <person name="Zelensky A."/>
            <person name="Zhou K."/>
            <person name="Armbrust E.V."/>
            <person name="Bhattacharya D."/>
            <person name="Goodenough U.W."/>
            <person name="Van de Peer Y."/>
            <person name="Grigoriev I.V."/>
        </authorList>
    </citation>
    <scope>NUCLEOTIDE SEQUENCE [LARGE SCALE GENOMIC DNA]</scope>
    <source>
        <strain evidence="3">RCC299 / NOUM17</strain>
    </source>
</reference>
<dbReference type="OrthoDB" id="48036at2759"/>
<dbReference type="AlphaFoldDB" id="C1E2A7"/>
<dbReference type="STRING" id="296587.C1E2A7"/>
<proteinExistence type="predicted"/>
<dbReference type="SUPFAM" id="SSF55116">
    <property type="entry name" value="Formiminotransferase domain of formiminotransferase-cyclodeaminase"/>
    <property type="match status" value="1"/>
</dbReference>
<dbReference type="Proteomes" id="UP000002009">
    <property type="component" value="Chromosome 3"/>
</dbReference>
<keyword evidence="3" id="KW-1185">Reference proteome</keyword>
<dbReference type="PANTHER" id="PTHR12234">
    <property type="entry name" value="FORMIMINOTRANSFERASE-CYCLODEAMINASE"/>
    <property type="match status" value="1"/>
</dbReference>
<sequence>MKLSSSSNALKRRAGGLVAVVYVSEGKDADAVNVLQTVAEKACQQHGTRVLNVFRDDEYNRTGFTLGVGVASVAGHATPSVEPLKQSALALTEQALKTIDLRNHSATHPRCGAVDHISCHAVGDAPDDLAAQLAKCLGEGIGDRLKVPVLLYGLASSTGTQLADLRRKYGYFRRTSQDVGWSGAHRVGDGQVEADYGPSTIPPESGILMLGATRWVCNYNVPIVLGKCGVDADAADALAVARRLARQLSERGGGLPGVQAMALTHMIDAMGSTIEVACNLLDPSTCGPDAVQAEVERLFGEEGEFGWTVKRGYVTNLTPEDMLQQLVPLR</sequence>
<dbReference type="EMBL" id="CP001324">
    <property type="protein sequence ID" value="ACO62309.1"/>
    <property type="molecule type" value="Genomic_DNA"/>
</dbReference>
<dbReference type="InParanoid" id="C1E2A7"/>
<dbReference type="GO" id="GO:0016740">
    <property type="term" value="F:transferase activity"/>
    <property type="evidence" value="ECO:0007669"/>
    <property type="project" value="InterPro"/>
</dbReference>
<name>C1E2A7_MICCC</name>
<dbReference type="GeneID" id="8241817"/>
<dbReference type="InterPro" id="IPR012886">
    <property type="entry name" value="Formiminotransferase_N"/>
</dbReference>
<dbReference type="InterPro" id="IPR022384">
    <property type="entry name" value="FormiminoTrfase_cat_dom_sf"/>
</dbReference>
<dbReference type="GO" id="GO:0005542">
    <property type="term" value="F:folic acid binding"/>
    <property type="evidence" value="ECO:0007669"/>
    <property type="project" value="InterPro"/>
</dbReference>
<evidence type="ECO:0000259" key="1">
    <source>
        <dbReference type="SMART" id="SM01222"/>
    </source>
</evidence>
<dbReference type="SMART" id="SM01222">
    <property type="entry name" value="FTCD_N"/>
    <property type="match status" value="1"/>
</dbReference>
<dbReference type="eggNOG" id="ENOG502QS19">
    <property type="taxonomic scope" value="Eukaryota"/>
</dbReference>
<dbReference type="OMA" id="TAPHREN"/>
<dbReference type="InterPro" id="IPR037064">
    <property type="entry name" value="Formiminotransferase_N_sf"/>
</dbReference>
<dbReference type="Gene3D" id="3.30.70.670">
    <property type="entry name" value="Formiminotransferase, C-terminal subdomain"/>
    <property type="match status" value="1"/>
</dbReference>